<evidence type="ECO:0000256" key="5">
    <source>
        <dbReference type="ARBA" id="ARBA00011921"/>
    </source>
</evidence>
<evidence type="ECO:0000256" key="10">
    <source>
        <dbReference type="ARBA" id="ARBA00022833"/>
    </source>
</evidence>
<evidence type="ECO:0000256" key="13">
    <source>
        <dbReference type="ARBA" id="ARBA00023285"/>
    </source>
</evidence>
<dbReference type="EMBL" id="JBHTCO010000013">
    <property type="protein sequence ID" value="MFC7393451.1"/>
    <property type="molecule type" value="Genomic_DNA"/>
</dbReference>
<dbReference type="InterPro" id="IPR036264">
    <property type="entry name" value="Bact_exopeptidase_dim_dom"/>
</dbReference>
<comment type="catalytic activity">
    <reaction evidence="14">
        <text>N-succinyl-(2S,6S)-2,6-diaminopimelate + H2O = (2S,6S)-2,6-diaminopimelate + succinate</text>
        <dbReference type="Rhea" id="RHEA:22608"/>
        <dbReference type="ChEBI" id="CHEBI:15377"/>
        <dbReference type="ChEBI" id="CHEBI:30031"/>
        <dbReference type="ChEBI" id="CHEBI:57609"/>
        <dbReference type="ChEBI" id="CHEBI:58087"/>
        <dbReference type="EC" id="3.5.1.18"/>
    </reaction>
</comment>
<evidence type="ECO:0000256" key="4">
    <source>
        <dbReference type="ARBA" id="ARBA00006247"/>
    </source>
</evidence>
<dbReference type="InterPro" id="IPR001261">
    <property type="entry name" value="ArgE/DapE_CS"/>
</dbReference>
<evidence type="ECO:0000256" key="12">
    <source>
        <dbReference type="ARBA" id="ARBA00023154"/>
    </source>
</evidence>
<evidence type="ECO:0000256" key="8">
    <source>
        <dbReference type="ARBA" id="ARBA00022723"/>
    </source>
</evidence>
<proteinExistence type="inferred from homology"/>
<dbReference type="Pfam" id="PF01546">
    <property type="entry name" value="Peptidase_M20"/>
    <property type="match status" value="1"/>
</dbReference>
<evidence type="ECO:0000313" key="18">
    <source>
        <dbReference type="Proteomes" id="UP001596505"/>
    </source>
</evidence>
<dbReference type="PROSITE" id="PS00758">
    <property type="entry name" value="ARGE_DAPE_CPG2_1"/>
    <property type="match status" value="1"/>
</dbReference>
<evidence type="ECO:0000256" key="3">
    <source>
        <dbReference type="ARBA" id="ARBA00005130"/>
    </source>
</evidence>
<dbReference type="PANTHER" id="PTHR43808">
    <property type="entry name" value="ACETYLORNITHINE DEACETYLASE"/>
    <property type="match status" value="1"/>
</dbReference>
<dbReference type="CDD" id="cd08659">
    <property type="entry name" value="M20_ArgE_DapE-like"/>
    <property type="match status" value="1"/>
</dbReference>
<dbReference type="SUPFAM" id="SSF53187">
    <property type="entry name" value="Zn-dependent exopeptidases"/>
    <property type="match status" value="1"/>
</dbReference>
<comment type="similarity">
    <text evidence="4">Belongs to the peptidase M20A family.</text>
</comment>
<evidence type="ECO:0000256" key="6">
    <source>
        <dbReference type="ARBA" id="ARBA00016853"/>
    </source>
</evidence>
<evidence type="ECO:0000259" key="16">
    <source>
        <dbReference type="Pfam" id="PF07687"/>
    </source>
</evidence>
<keyword evidence="18" id="KW-1185">Reference proteome</keyword>
<dbReference type="InterPro" id="IPR050072">
    <property type="entry name" value="Peptidase_M20A"/>
</dbReference>
<sequence>MDQEQAKSILKDIIKIKSVNPPGDETLVANKLKALFDQYGIETELVEYSENRTNLIARLKGTNSPDGPTLGLTGHMDVVPPGEIDWEHDPFGAEEADGKIYGRGACDMKSGLVACVLAMISLKEEGLPLNGEITLLATVGEEAGAVGAKQLVDRGYADHLDALIIAEPTQNQIKIAHKGALWPQITTYGKTAHGSMPDVGINAIVHMNEIIHQILSEQFKLDYEEDELLGSPTYSIDVIRGGSNTNVVPDQCSTNIDIRTVPSQNHQKIIKQLEQVIDTTKNKYPDLKADIRILNDQPPMRTPGDSPFVKLVQEAVKSIYGSAELGGMTGYTDGSQFMQSNNHFPIIVLGPGDTSVAHQPDEYVEVEEYLNSIKLYKDIAKKFLNE</sequence>
<organism evidence="17 18">
    <name type="scientific">Scopulibacillus cellulosilyticus</name>
    <dbReference type="NCBI Taxonomy" id="2665665"/>
    <lineage>
        <taxon>Bacteria</taxon>
        <taxon>Bacillati</taxon>
        <taxon>Bacillota</taxon>
        <taxon>Bacilli</taxon>
        <taxon>Bacillales</taxon>
        <taxon>Sporolactobacillaceae</taxon>
        <taxon>Scopulibacillus</taxon>
    </lineage>
</organism>
<dbReference type="SUPFAM" id="SSF55031">
    <property type="entry name" value="Bacterial exopeptidase dimerisation domain"/>
    <property type="match status" value="1"/>
</dbReference>
<dbReference type="Proteomes" id="UP001596505">
    <property type="component" value="Unassembled WGS sequence"/>
</dbReference>
<gene>
    <name evidence="17" type="ORF">ACFQRG_10835</name>
</gene>
<comment type="cofactor">
    <cofactor evidence="1">
        <name>Co(2+)</name>
        <dbReference type="ChEBI" id="CHEBI:48828"/>
    </cofactor>
</comment>
<comment type="pathway">
    <text evidence="3">Amino-acid biosynthesis; L-lysine biosynthesis via DAP pathway; LL-2,6-diaminopimelate from (S)-tetrahydrodipicolinate (succinylase route): step 3/3.</text>
</comment>
<keyword evidence="15" id="KW-0175">Coiled coil</keyword>
<dbReference type="InterPro" id="IPR011650">
    <property type="entry name" value="Peptidase_M20_dimer"/>
</dbReference>
<keyword evidence="12" id="KW-0457">Lysine biosynthesis</keyword>
<comment type="cofactor">
    <cofactor evidence="2">
        <name>Zn(2+)</name>
        <dbReference type="ChEBI" id="CHEBI:29105"/>
    </cofactor>
</comment>
<evidence type="ECO:0000256" key="11">
    <source>
        <dbReference type="ARBA" id="ARBA00022915"/>
    </source>
</evidence>
<keyword evidence="7" id="KW-0028">Amino-acid biosynthesis</keyword>
<keyword evidence="10" id="KW-0862">Zinc</keyword>
<protein>
    <recommendedName>
        <fullName evidence="6">Probable succinyl-diaminopimelate desuccinylase</fullName>
        <ecNumber evidence="5">3.5.1.18</ecNumber>
    </recommendedName>
</protein>
<evidence type="ECO:0000256" key="1">
    <source>
        <dbReference type="ARBA" id="ARBA00001941"/>
    </source>
</evidence>
<keyword evidence="9" id="KW-0378">Hydrolase</keyword>
<name>A0ABW2Q1V0_9BACL</name>
<dbReference type="PROSITE" id="PS00759">
    <property type="entry name" value="ARGE_DAPE_CPG2_2"/>
    <property type="match status" value="1"/>
</dbReference>
<dbReference type="Gene3D" id="3.40.630.10">
    <property type="entry name" value="Zn peptidases"/>
    <property type="match status" value="2"/>
</dbReference>
<keyword evidence="8" id="KW-0479">Metal-binding</keyword>
<feature type="coiled-coil region" evidence="15">
    <location>
        <begin position="263"/>
        <end position="290"/>
    </location>
</feature>
<dbReference type="Gene3D" id="3.30.70.360">
    <property type="match status" value="1"/>
</dbReference>
<dbReference type="Pfam" id="PF07687">
    <property type="entry name" value="M20_dimer"/>
    <property type="match status" value="1"/>
</dbReference>
<dbReference type="InterPro" id="IPR010182">
    <property type="entry name" value="ArgE/DapE"/>
</dbReference>
<evidence type="ECO:0000256" key="9">
    <source>
        <dbReference type="ARBA" id="ARBA00022801"/>
    </source>
</evidence>
<evidence type="ECO:0000256" key="7">
    <source>
        <dbReference type="ARBA" id="ARBA00022605"/>
    </source>
</evidence>
<accession>A0ABW2Q1V0</accession>
<feature type="domain" description="Peptidase M20 dimerisation" evidence="16">
    <location>
        <begin position="175"/>
        <end position="284"/>
    </location>
</feature>
<dbReference type="RefSeq" id="WP_380965949.1">
    <property type="nucleotide sequence ID" value="NZ_JBHTCO010000013.1"/>
</dbReference>
<dbReference type="EC" id="3.5.1.18" evidence="5"/>
<dbReference type="PANTHER" id="PTHR43808:SF8">
    <property type="entry name" value="PEPTIDASE M20 DIMERISATION DOMAIN-CONTAINING PROTEIN"/>
    <property type="match status" value="1"/>
</dbReference>
<reference evidence="18" key="1">
    <citation type="journal article" date="2019" name="Int. J. Syst. Evol. Microbiol.">
        <title>The Global Catalogue of Microorganisms (GCM) 10K type strain sequencing project: providing services to taxonomists for standard genome sequencing and annotation.</title>
        <authorList>
            <consortium name="The Broad Institute Genomics Platform"/>
            <consortium name="The Broad Institute Genome Sequencing Center for Infectious Disease"/>
            <person name="Wu L."/>
            <person name="Ma J."/>
        </authorList>
    </citation>
    <scope>NUCLEOTIDE SEQUENCE [LARGE SCALE GENOMIC DNA]</scope>
    <source>
        <strain evidence="18">CGMCC 1.16305</strain>
    </source>
</reference>
<comment type="caution">
    <text evidence="17">The sequence shown here is derived from an EMBL/GenBank/DDBJ whole genome shotgun (WGS) entry which is preliminary data.</text>
</comment>
<evidence type="ECO:0000256" key="2">
    <source>
        <dbReference type="ARBA" id="ARBA00001947"/>
    </source>
</evidence>
<dbReference type="NCBIfam" id="NF006365">
    <property type="entry name" value="PRK08588.1"/>
    <property type="match status" value="1"/>
</dbReference>
<dbReference type="InterPro" id="IPR002933">
    <property type="entry name" value="Peptidase_M20"/>
</dbReference>
<evidence type="ECO:0000313" key="17">
    <source>
        <dbReference type="EMBL" id="MFC7393451.1"/>
    </source>
</evidence>
<keyword evidence="11" id="KW-0220">Diaminopimelate biosynthesis</keyword>
<evidence type="ECO:0000256" key="14">
    <source>
        <dbReference type="ARBA" id="ARBA00051301"/>
    </source>
</evidence>
<keyword evidence="13" id="KW-0170">Cobalt</keyword>
<evidence type="ECO:0000256" key="15">
    <source>
        <dbReference type="SAM" id="Coils"/>
    </source>
</evidence>
<dbReference type="NCBIfam" id="TIGR01910">
    <property type="entry name" value="DapE-ArgE"/>
    <property type="match status" value="1"/>
</dbReference>